<organism evidence="2 3">
    <name type="scientific">Piedraia hortae CBS 480.64</name>
    <dbReference type="NCBI Taxonomy" id="1314780"/>
    <lineage>
        <taxon>Eukaryota</taxon>
        <taxon>Fungi</taxon>
        <taxon>Dikarya</taxon>
        <taxon>Ascomycota</taxon>
        <taxon>Pezizomycotina</taxon>
        <taxon>Dothideomycetes</taxon>
        <taxon>Dothideomycetidae</taxon>
        <taxon>Capnodiales</taxon>
        <taxon>Piedraiaceae</taxon>
        <taxon>Piedraia</taxon>
    </lineage>
</organism>
<evidence type="ECO:0000313" key="3">
    <source>
        <dbReference type="Proteomes" id="UP000799421"/>
    </source>
</evidence>
<feature type="domain" description="IrrE N-terminal-like" evidence="1">
    <location>
        <begin position="28"/>
        <end position="147"/>
    </location>
</feature>
<name>A0A6A7BQ24_9PEZI</name>
<accession>A0A6A7BQ24</accession>
<dbReference type="EMBL" id="MU006088">
    <property type="protein sequence ID" value="KAF2857037.1"/>
    <property type="molecule type" value="Genomic_DNA"/>
</dbReference>
<dbReference type="Proteomes" id="UP000799421">
    <property type="component" value="Unassembled WGS sequence"/>
</dbReference>
<dbReference type="InterPro" id="IPR010359">
    <property type="entry name" value="IrrE_HExxH"/>
</dbReference>
<evidence type="ECO:0000259" key="1">
    <source>
        <dbReference type="Pfam" id="PF06114"/>
    </source>
</evidence>
<dbReference type="Gene3D" id="1.10.10.2910">
    <property type="match status" value="1"/>
</dbReference>
<protein>
    <submittedName>
        <fullName evidence="2">DUF955-domain-containing protein</fullName>
    </submittedName>
</protein>
<dbReference type="AlphaFoldDB" id="A0A6A7BQ24"/>
<sequence length="458" mass="51098">FTHRISEDELGILNKFTESVPVRVGALAEALGLRVVLATLPMNISGMIQPDGNGHVIKINRFESKERQRFTIAHEIAHYLLHKDKINTGIVDSVLYRSKLSSKIEAEANKLGAEIVMPSGAVSQAISRAGGNPDDEDVAELASQFGLREYVPLLKTGVAELEAYRALYPSVKSSLFPVFSARPWPNASHFEFTLRKIRETIEDHPFGFALDSDRYRHGGKRPAQDEFDALFDERLGYAHYYDVVASFANATPVLLPTANADVLIRQIGNAERLDRGLIIHQRRDATVPLSRLITRLPPLPHDTVVIVDAGWSRNYLDLEAWAIPVIERVVAALPEAEVVVMSSSFPDSFTHIVGDQEEDGTERRLYAAARQRFQQTDLTFGDWASTRPSQGGGGNTIPSRIDVAKMNSWHIFRADPDDDPGFPELDTRKNRWRFGGYGDSLIRSDDGEPWWIPSPCSV</sequence>
<dbReference type="Pfam" id="PF06114">
    <property type="entry name" value="Peptidase_M78"/>
    <property type="match status" value="1"/>
</dbReference>
<reference evidence="2" key="1">
    <citation type="journal article" date="2020" name="Stud. Mycol.">
        <title>101 Dothideomycetes genomes: a test case for predicting lifestyles and emergence of pathogens.</title>
        <authorList>
            <person name="Haridas S."/>
            <person name="Albert R."/>
            <person name="Binder M."/>
            <person name="Bloem J."/>
            <person name="Labutti K."/>
            <person name="Salamov A."/>
            <person name="Andreopoulos B."/>
            <person name="Baker S."/>
            <person name="Barry K."/>
            <person name="Bills G."/>
            <person name="Bluhm B."/>
            <person name="Cannon C."/>
            <person name="Castanera R."/>
            <person name="Culley D."/>
            <person name="Daum C."/>
            <person name="Ezra D."/>
            <person name="Gonzalez J."/>
            <person name="Henrissat B."/>
            <person name="Kuo A."/>
            <person name="Liang C."/>
            <person name="Lipzen A."/>
            <person name="Lutzoni F."/>
            <person name="Magnuson J."/>
            <person name="Mondo S."/>
            <person name="Nolan M."/>
            <person name="Ohm R."/>
            <person name="Pangilinan J."/>
            <person name="Park H.-J."/>
            <person name="Ramirez L."/>
            <person name="Alfaro M."/>
            <person name="Sun H."/>
            <person name="Tritt A."/>
            <person name="Yoshinaga Y."/>
            <person name="Zwiers L.-H."/>
            <person name="Turgeon B."/>
            <person name="Goodwin S."/>
            <person name="Spatafora J."/>
            <person name="Crous P."/>
            <person name="Grigoriev I."/>
        </authorList>
    </citation>
    <scope>NUCLEOTIDE SEQUENCE</scope>
    <source>
        <strain evidence="2">CBS 480.64</strain>
    </source>
</reference>
<dbReference type="InterPro" id="IPR052345">
    <property type="entry name" value="Rad_response_metalloprotease"/>
</dbReference>
<keyword evidence="3" id="KW-1185">Reference proteome</keyword>
<proteinExistence type="predicted"/>
<dbReference type="PANTHER" id="PTHR43236">
    <property type="entry name" value="ANTITOXIN HIGA1"/>
    <property type="match status" value="1"/>
</dbReference>
<gene>
    <name evidence="2" type="ORF">K470DRAFT_267123</name>
</gene>
<dbReference type="InterPro" id="IPR025683">
    <property type="entry name" value="Protein_beta"/>
</dbReference>
<dbReference type="Pfam" id="PF14350">
    <property type="entry name" value="Beta_protein"/>
    <property type="match status" value="1"/>
</dbReference>
<dbReference type="PANTHER" id="PTHR43236:SF2">
    <property type="entry name" value="BLL0069 PROTEIN"/>
    <property type="match status" value="1"/>
</dbReference>
<feature type="non-terminal residue" evidence="2">
    <location>
        <position position="1"/>
    </location>
</feature>
<evidence type="ECO:0000313" key="2">
    <source>
        <dbReference type="EMBL" id="KAF2857037.1"/>
    </source>
</evidence>